<protein>
    <recommendedName>
        <fullName evidence="2">Peptide deformylase</fullName>
        <shortName evidence="2">PDF</shortName>
        <ecNumber evidence="2">3.5.1.88</ecNumber>
    </recommendedName>
    <alternativeName>
        <fullName evidence="2">Polypeptide deformylase</fullName>
    </alternativeName>
</protein>
<dbReference type="Proteomes" id="UP000886845">
    <property type="component" value="Unassembled WGS sequence"/>
</dbReference>
<reference evidence="3" key="1">
    <citation type="submission" date="2020-10" db="EMBL/GenBank/DDBJ databases">
        <authorList>
            <person name="Gilroy R."/>
        </authorList>
    </citation>
    <scope>NUCLEOTIDE SEQUENCE</scope>
    <source>
        <strain evidence="3">35461</strain>
    </source>
</reference>
<dbReference type="Gene3D" id="3.90.45.10">
    <property type="entry name" value="Peptide deformylase"/>
    <property type="match status" value="1"/>
</dbReference>
<dbReference type="CDD" id="cd00487">
    <property type="entry name" value="Pep_deformylase"/>
    <property type="match status" value="1"/>
</dbReference>
<dbReference type="NCBIfam" id="NF001159">
    <property type="entry name" value="PRK00150.1-3"/>
    <property type="match status" value="1"/>
</dbReference>
<name>A0A9D1NMS7_9BACT</name>
<dbReference type="GO" id="GO:0006412">
    <property type="term" value="P:translation"/>
    <property type="evidence" value="ECO:0007669"/>
    <property type="project" value="UniProtKB-UniRule"/>
</dbReference>
<feature type="active site" evidence="2">
    <location>
        <position position="150"/>
    </location>
</feature>
<accession>A0A9D1NMS7</accession>
<dbReference type="PIRSF" id="PIRSF004749">
    <property type="entry name" value="Pep_def"/>
    <property type="match status" value="1"/>
</dbReference>
<dbReference type="EC" id="3.5.1.88" evidence="2"/>
<comment type="function">
    <text evidence="2">Removes the formyl group from the N-terminal Met of newly synthesized proteins. Requires at least a dipeptide for an efficient rate of reaction. N-terminal L-methionine is a prerequisite for activity but the enzyme has broad specificity at other positions.</text>
</comment>
<dbReference type="HAMAP" id="MF_00163">
    <property type="entry name" value="Pep_deformylase"/>
    <property type="match status" value="1"/>
</dbReference>
<dbReference type="AlphaFoldDB" id="A0A9D1NMS7"/>
<dbReference type="GO" id="GO:0046872">
    <property type="term" value="F:metal ion binding"/>
    <property type="evidence" value="ECO:0007669"/>
    <property type="project" value="UniProtKB-KW"/>
</dbReference>
<feature type="binding site" evidence="2">
    <location>
        <position position="153"/>
    </location>
    <ligand>
        <name>Fe cation</name>
        <dbReference type="ChEBI" id="CHEBI:24875"/>
    </ligand>
</feature>
<proteinExistence type="inferred from homology"/>
<sequence>MPKRTGPLEMRLWGDPVLRRPCVPVTVVDDALRAVAIQMLETMYNANGVGLAAPQVGRNDRLCVIDVPSDAEKEEYVEANAAIPMPLVMVNPEILTREGEQTDEEGCLSFPSIHAPVTRADKVSFTFLDQNGERRTYTAHGLLARAVQHELEHLDGHVFIDNLADKTPIAVKLDKLEAKTKRRLGL</sequence>
<feature type="binding site" evidence="2">
    <location>
        <position position="149"/>
    </location>
    <ligand>
        <name>Fe cation</name>
        <dbReference type="ChEBI" id="CHEBI:24875"/>
    </ligand>
</feature>
<dbReference type="PANTHER" id="PTHR10458">
    <property type="entry name" value="PEPTIDE DEFORMYLASE"/>
    <property type="match status" value="1"/>
</dbReference>
<dbReference type="GO" id="GO:0042586">
    <property type="term" value="F:peptide deformylase activity"/>
    <property type="evidence" value="ECO:0007669"/>
    <property type="project" value="UniProtKB-UniRule"/>
</dbReference>
<feature type="binding site" evidence="2">
    <location>
        <position position="107"/>
    </location>
    <ligand>
        <name>Fe cation</name>
        <dbReference type="ChEBI" id="CHEBI:24875"/>
    </ligand>
</feature>
<comment type="catalytic activity">
    <reaction evidence="2">
        <text>N-terminal N-formyl-L-methionyl-[peptide] + H2O = N-terminal L-methionyl-[peptide] + formate</text>
        <dbReference type="Rhea" id="RHEA:24420"/>
        <dbReference type="Rhea" id="RHEA-COMP:10639"/>
        <dbReference type="Rhea" id="RHEA-COMP:10640"/>
        <dbReference type="ChEBI" id="CHEBI:15377"/>
        <dbReference type="ChEBI" id="CHEBI:15740"/>
        <dbReference type="ChEBI" id="CHEBI:49298"/>
        <dbReference type="ChEBI" id="CHEBI:64731"/>
        <dbReference type="EC" id="3.5.1.88"/>
    </reaction>
</comment>
<dbReference type="SUPFAM" id="SSF56420">
    <property type="entry name" value="Peptide deformylase"/>
    <property type="match status" value="1"/>
</dbReference>
<keyword evidence="2" id="KW-0408">Iron</keyword>
<keyword evidence="2" id="KW-0648">Protein biosynthesis</keyword>
<evidence type="ECO:0000313" key="4">
    <source>
        <dbReference type="Proteomes" id="UP000886845"/>
    </source>
</evidence>
<dbReference type="PANTHER" id="PTHR10458:SF22">
    <property type="entry name" value="PEPTIDE DEFORMYLASE"/>
    <property type="match status" value="1"/>
</dbReference>
<dbReference type="EMBL" id="DVOR01000120">
    <property type="protein sequence ID" value="HIV09217.1"/>
    <property type="molecule type" value="Genomic_DNA"/>
</dbReference>
<organism evidence="3 4">
    <name type="scientific">Candidatus Spyradenecus faecavium</name>
    <dbReference type="NCBI Taxonomy" id="2840947"/>
    <lineage>
        <taxon>Bacteria</taxon>
        <taxon>Pseudomonadati</taxon>
        <taxon>Lentisphaerota</taxon>
        <taxon>Lentisphaeria</taxon>
        <taxon>Lentisphaerales</taxon>
        <taxon>Lentisphaeraceae</taxon>
        <taxon>Lentisphaeraceae incertae sedis</taxon>
        <taxon>Candidatus Spyradenecus</taxon>
    </lineage>
</organism>
<dbReference type="InterPro" id="IPR036821">
    <property type="entry name" value="Peptide_deformylase_sf"/>
</dbReference>
<comment type="cofactor">
    <cofactor evidence="2">
        <name>Fe(2+)</name>
        <dbReference type="ChEBI" id="CHEBI:29033"/>
    </cofactor>
    <text evidence="2">Binds 1 Fe(2+) ion.</text>
</comment>
<keyword evidence="2 3" id="KW-0378">Hydrolase</keyword>
<evidence type="ECO:0000313" key="3">
    <source>
        <dbReference type="EMBL" id="HIV09217.1"/>
    </source>
</evidence>
<keyword evidence="2" id="KW-0479">Metal-binding</keyword>
<evidence type="ECO:0000256" key="2">
    <source>
        <dbReference type="HAMAP-Rule" id="MF_00163"/>
    </source>
</evidence>
<reference evidence="3" key="2">
    <citation type="journal article" date="2021" name="PeerJ">
        <title>Extensive microbial diversity within the chicken gut microbiome revealed by metagenomics and culture.</title>
        <authorList>
            <person name="Gilroy R."/>
            <person name="Ravi A."/>
            <person name="Getino M."/>
            <person name="Pursley I."/>
            <person name="Horton D.L."/>
            <person name="Alikhan N.F."/>
            <person name="Baker D."/>
            <person name="Gharbi K."/>
            <person name="Hall N."/>
            <person name="Watson M."/>
            <person name="Adriaenssens E.M."/>
            <person name="Foster-Nyarko E."/>
            <person name="Jarju S."/>
            <person name="Secka A."/>
            <person name="Antonio M."/>
            <person name="Oren A."/>
            <person name="Chaudhuri R.R."/>
            <person name="La Ragione R."/>
            <person name="Hildebrand F."/>
            <person name="Pallen M.J."/>
        </authorList>
    </citation>
    <scope>NUCLEOTIDE SEQUENCE</scope>
    <source>
        <strain evidence="3">35461</strain>
    </source>
</reference>
<dbReference type="NCBIfam" id="TIGR00079">
    <property type="entry name" value="pept_deformyl"/>
    <property type="match status" value="1"/>
</dbReference>
<dbReference type="InterPro" id="IPR023635">
    <property type="entry name" value="Peptide_deformylase"/>
</dbReference>
<comment type="caution">
    <text evidence="3">The sequence shown here is derived from an EMBL/GenBank/DDBJ whole genome shotgun (WGS) entry which is preliminary data.</text>
</comment>
<comment type="similarity">
    <text evidence="1 2">Belongs to the polypeptide deformylase family.</text>
</comment>
<dbReference type="Pfam" id="PF01327">
    <property type="entry name" value="Pep_deformylase"/>
    <property type="match status" value="1"/>
</dbReference>
<evidence type="ECO:0000256" key="1">
    <source>
        <dbReference type="ARBA" id="ARBA00010759"/>
    </source>
</evidence>
<gene>
    <name evidence="2 3" type="primary">def</name>
    <name evidence="3" type="ORF">IAC79_03795</name>
</gene>
<dbReference type="PRINTS" id="PR01576">
    <property type="entry name" value="PDEFORMYLASE"/>
</dbReference>